<evidence type="ECO:0000313" key="6">
    <source>
        <dbReference type="EMBL" id="TCK09361.1"/>
    </source>
</evidence>
<dbReference type="AlphaFoldDB" id="A0A4R1GPL4"/>
<feature type="domain" description="GGDEF" evidence="5">
    <location>
        <begin position="725"/>
        <end position="854"/>
    </location>
</feature>
<dbReference type="EMBL" id="SMFU01000007">
    <property type="protein sequence ID" value="TCK09361.1"/>
    <property type="molecule type" value="Genomic_DNA"/>
</dbReference>
<dbReference type="NCBIfam" id="TIGR00229">
    <property type="entry name" value="sensory_box"/>
    <property type="match status" value="3"/>
</dbReference>
<dbReference type="SUPFAM" id="SSF55785">
    <property type="entry name" value="PYP-like sensor domain (PAS domain)"/>
    <property type="match status" value="3"/>
</dbReference>
<proteinExistence type="predicted"/>
<dbReference type="PANTHER" id="PTHR44757:SF2">
    <property type="entry name" value="BIOFILM ARCHITECTURE MAINTENANCE PROTEIN MBAA"/>
    <property type="match status" value="1"/>
</dbReference>
<dbReference type="InterPro" id="IPR029787">
    <property type="entry name" value="Nucleotide_cyclase"/>
</dbReference>
<comment type="cofactor">
    <cofactor evidence="1">
        <name>Mg(2+)</name>
        <dbReference type="ChEBI" id="CHEBI:18420"/>
    </cofactor>
</comment>
<dbReference type="InterPro" id="IPR000160">
    <property type="entry name" value="GGDEF_dom"/>
</dbReference>
<gene>
    <name evidence="6" type="ORF">CLV83_1467</name>
</gene>
<dbReference type="InterPro" id="IPR013656">
    <property type="entry name" value="PAS_4"/>
</dbReference>
<dbReference type="CDD" id="cd00130">
    <property type="entry name" value="PAS"/>
    <property type="match status" value="2"/>
</dbReference>
<evidence type="ECO:0000256" key="2">
    <source>
        <dbReference type="SAM" id="Phobius"/>
    </source>
</evidence>
<dbReference type="PROSITE" id="PS50887">
    <property type="entry name" value="GGDEF"/>
    <property type="match status" value="1"/>
</dbReference>
<feature type="domain" description="PAS" evidence="3">
    <location>
        <begin position="560"/>
        <end position="630"/>
    </location>
</feature>
<dbReference type="GO" id="GO:0003824">
    <property type="term" value="F:catalytic activity"/>
    <property type="evidence" value="ECO:0007669"/>
    <property type="project" value="UniProtKB-ARBA"/>
</dbReference>
<sequence>MKSRLLRRIPKSGHVKTPGVPVVSVLVVLLFAMAVGLFWGLYWDYRQTLEKAGGRLQLQVRAFTSAFDMAFVGADHTLHSVREEMERYEGPIAEMPGLRRLMFRHILESSYLSNVSFYDPDGSTVISVGEGTGSDGMPVSLAQMFDQRIQSQMNVRNGHLSAAVLVGRQGEEPLGVLVAELDREAVLAQLETGGLYSHQQLFMVDVNNHVEAIYDQPDAAEAASSLIQDLHLAGFDTRNQVIESGGRLVAIRQVTLQPLRAIAVLDRRHVLIPWAQRSGIAVAGFTLLVLLSVAFMRYWQRSARREREANNELYRLYQAVEQMPSAVMVTDLSRRITYVNRSFLERSGYRLDEVIGETPDFLVSGHTPAATIDHMKQTLERGCTWEGEFINRMKDGSERIEELLISPVQDVDGRVSCYISIGTDVTEKRDAEKRLIRYREIVNVSDELLAMLGTDYHYRQVNRRHMDYLGLSREEIEGQHVKSLYGQQEFEQEIKPFVDRIAQGERIVQEKWIEFSGVGKRFIRVTGKPVIDAGETIDTVAISMVDLTERRESEEALSLSETRFRALSENLPQGLFETDSEGQILYANRRCSEIFGRDLKELDAETWVSSLADEDRQRVVDSWEACIAAAQSQWSSQARLLTPQGEQRWVAISAKRYQGSGHGLQRYIGTLRDITQETESRELLERKNIELERLSTTDMLTGLSNRANIEYVLEKEVHRFERYGACCAVIMMDVDHFKLVNDTCGHAVGDEVLRRIGKLLSQSTRRSDHAGRWGGEEFMLVCAHTTAEGAYQLAENLRQKIADTEFPVIGEKTCSFGVAAIKPGDSVRELLSRADAALYRAKNAGRNRVDIEVLN</sequence>
<dbReference type="Proteomes" id="UP000294546">
    <property type="component" value="Unassembled WGS sequence"/>
</dbReference>
<dbReference type="Gene3D" id="3.30.450.20">
    <property type="entry name" value="PAS domain"/>
    <property type="match status" value="3"/>
</dbReference>
<keyword evidence="2" id="KW-1133">Transmembrane helix</keyword>
<dbReference type="InterPro" id="IPR000700">
    <property type="entry name" value="PAS-assoc_C"/>
</dbReference>
<evidence type="ECO:0000256" key="1">
    <source>
        <dbReference type="ARBA" id="ARBA00001946"/>
    </source>
</evidence>
<evidence type="ECO:0000259" key="3">
    <source>
        <dbReference type="PROSITE" id="PS50112"/>
    </source>
</evidence>
<dbReference type="Gene3D" id="3.30.70.270">
    <property type="match status" value="1"/>
</dbReference>
<dbReference type="SMART" id="SM00267">
    <property type="entry name" value="GGDEF"/>
    <property type="match status" value="1"/>
</dbReference>
<feature type="domain" description="PAC" evidence="4">
    <location>
        <begin position="634"/>
        <end position="686"/>
    </location>
</feature>
<evidence type="ECO:0000313" key="7">
    <source>
        <dbReference type="Proteomes" id="UP000294546"/>
    </source>
</evidence>
<evidence type="ECO:0000259" key="4">
    <source>
        <dbReference type="PROSITE" id="PS50113"/>
    </source>
</evidence>
<dbReference type="PROSITE" id="PS50112">
    <property type="entry name" value="PAS"/>
    <property type="match status" value="2"/>
</dbReference>
<feature type="transmembrane region" description="Helical" evidence="2">
    <location>
        <begin position="279"/>
        <end position="299"/>
    </location>
</feature>
<dbReference type="Pfam" id="PF08448">
    <property type="entry name" value="PAS_4"/>
    <property type="match status" value="1"/>
</dbReference>
<accession>A0A4R1GPL4</accession>
<dbReference type="FunFam" id="3.30.70.270:FF:000001">
    <property type="entry name" value="Diguanylate cyclase domain protein"/>
    <property type="match status" value="1"/>
</dbReference>
<dbReference type="InterPro" id="IPR035965">
    <property type="entry name" value="PAS-like_dom_sf"/>
</dbReference>
<dbReference type="SMART" id="SM00086">
    <property type="entry name" value="PAC"/>
    <property type="match status" value="2"/>
</dbReference>
<feature type="domain" description="PAC" evidence="4">
    <location>
        <begin position="383"/>
        <end position="437"/>
    </location>
</feature>
<dbReference type="Pfam" id="PF00990">
    <property type="entry name" value="GGDEF"/>
    <property type="match status" value="1"/>
</dbReference>
<evidence type="ECO:0000259" key="5">
    <source>
        <dbReference type="PROSITE" id="PS50887"/>
    </source>
</evidence>
<dbReference type="CDD" id="cd01949">
    <property type="entry name" value="GGDEF"/>
    <property type="match status" value="1"/>
</dbReference>
<dbReference type="Pfam" id="PF08447">
    <property type="entry name" value="PAS_3"/>
    <property type="match status" value="1"/>
</dbReference>
<dbReference type="OrthoDB" id="5645859at2"/>
<organism evidence="6 7">
    <name type="scientific">Marinobacterium mangrovicola</name>
    <dbReference type="NCBI Taxonomy" id="1476959"/>
    <lineage>
        <taxon>Bacteria</taxon>
        <taxon>Pseudomonadati</taxon>
        <taxon>Pseudomonadota</taxon>
        <taxon>Gammaproteobacteria</taxon>
        <taxon>Oceanospirillales</taxon>
        <taxon>Oceanospirillaceae</taxon>
        <taxon>Marinobacterium</taxon>
    </lineage>
</organism>
<protein>
    <submittedName>
        <fullName evidence="6">PAS domain S-box-containing protein/diguanylate cyclase (GGDEF)-like protein</fullName>
    </submittedName>
</protein>
<dbReference type="SUPFAM" id="SSF55073">
    <property type="entry name" value="Nucleotide cyclase"/>
    <property type="match status" value="1"/>
</dbReference>
<dbReference type="PROSITE" id="PS50113">
    <property type="entry name" value="PAC"/>
    <property type="match status" value="2"/>
</dbReference>
<dbReference type="InterPro" id="IPR013655">
    <property type="entry name" value="PAS_fold_3"/>
</dbReference>
<comment type="caution">
    <text evidence="6">The sequence shown here is derived from an EMBL/GenBank/DDBJ whole genome shotgun (WGS) entry which is preliminary data.</text>
</comment>
<dbReference type="InterPro" id="IPR043128">
    <property type="entry name" value="Rev_trsase/Diguanyl_cyclase"/>
</dbReference>
<dbReference type="InterPro" id="IPR001610">
    <property type="entry name" value="PAC"/>
</dbReference>
<dbReference type="RefSeq" id="WP_132289532.1">
    <property type="nucleotide sequence ID" value="NZ_SMFU01000007.1"/>
</dbReference>
<keyword evidence="2" id="KW-0812">Transmembrane</keyword>
<keyword evidence="7" id="KW-1185">Reference proteome</keyword>
<dbReference type="InterPro" id="IPR052155">
    <property type="entry name" value="Biofilm_reg_signaling"/>
</dbReference>
<reference evidence="6 7" key="1">
    <citation type="submission" date="2019-03" db="EMBL/GenBank/DDBJ databases">
        <title>Genomic Encyclopedia of Archaeal and Bacterial Type Strains, Phase II (KMG-II): from individual species to whole genera.</title>
        <authorList>
            <person name="Goeker M."/>
        </authorList>
    </citation>
    <scope>NUCLEOTIDE SEQUENCE [LARGE SCALE GENOMIC DNA]</scope>
    <source>
        <strain evidence="6 7">DSM 27697</strain>
    </source>
</reference>
<dbReference type="InterPro" id="IPR000014">
    <property type="entry name" value="PAS"/>
</dbReference>
<feature type="transmembrane region" description="Helical" evidence="2">
    <location>
        <begin position="20"/>
        <end position="42"/>
    </location>
</feature>
<dbReference type="NCBIfam" id="TIGR00254">
    <property type="entry name" value="GGDEF"/>
    <property type="match status" value="1"/>
</dbReference>
<dbReference type="SMART" id="SM00091">
    <property type="entry name" value="PAS"/>
    <property type="match status" value="3"/>
</dbReference>
<dbReference type="PANTHER" id="PTHR44757">
    <property type="entry name" value="DIGUANYLATE CYCLASE DGCP"/>
    <property type="match status" value="1"/>
</dbReference>
<feature type="domain" description="PAS" evidence="3">
    <location>
        <begin position="312"/>
        <end position="358"/>
    </location>
</feature>
<keyword evidence="2" id="KW-0472">Membrane</keyword>
<dbReference type="Pfam" id="PF13426">
    <property type="entry name" value="PAS_9"/>
    <property type="match status" value="1"/>
</dbReference>
<name>A0A4R1GPL4_9GAMM</name>